<organism evidence="1 2">
    <name type="scientific">Ancylostoma ceylanicum</name>
    <dbReference type="NCBI Taxonomy" id="53326"/>
    <lineage>
        <taxon>Eukaryota</taxon>
        <taxon>Metazoa</taxon>
        <taxon>Ecdysozoa</taxon>
        <taxon>Nematoda</taxon>
        <taxon>Chromadorea</taxon>
        <taxon>Rhabditida</taxon>
        <taxon>Rhabditina</taxon>
        <taxon>Rhabditomorpha</taxon>
        <taxon>Strongyloidea</taxon>
        <taxon>Ancylostomatidae</taxon>
        <taxon>Ancylostomatinae</taxon>
        <taxon>Ancylostoma</taxon>
    </lineage>
</organism>
<dbReference type="EMBL" id="JARK01001340">
    <property type="protein sequence ID" value="EYC31000.1"/>
    <property type="molecule type" value="Genomic_DNA"/>
</dbReference>
<proteinExistence type="predicted"/>
<sequence>MDDESAILLRDWFQRCSKQIFETISASHRNRALWNLARMKIHWIKFAERNCLGLVPHVEITILRNDLYCFLHFFVPATPSGNERHSLCE</sequence>
<accession>A0A016VUD3</accession>
<name>A0A016VUD3_9BILA</name>
<keyword evidence="2" id="KW-1185">Reference proteome</keyword>
<evidence type="ECO:0000313" key="1">
    <source>
        <dbReference type="EMBL" id="EYC31000.1"/>
    </source>
</evidence>
<protein>
    <submittedName>
        <fullName evidence="1">Uncharacterized protein</fullName>
    </submittedName>
</protein>
<dbReference type="AlphaFoldDB" id="A0A016VUD3"/>
<comment type="caution">
    <text evidence="1">The sequence shown here is derived from an EMBL/GenBank/DDBJ whole genome shotgun (WGS) entry which is preliminary data.</text>
</comment>
<evidence type="ECO:0000313" key="2">
    <source>
        <dbReference type="Proteomes" id="UP000024635"/>
    </source>
</evidence>
<gene>
    <name evidence="1" type="primary">Acey_s0004.g1896</name>
    <name evidence="1" type="ORF">Y032_0004g1896</name>
</gene>
<dbReference type="Proteomes" id="UP000024635">
    <property type="component" value="Unassembled WGS sequence"/>
</dbReference>
<reference evidence="2" key="1">
    <citation type="journal article" date="2015" name="Nat. Genet.">
        <title>The genome and transcriptome of the zoonotic hookworm Ancylostoma ceylanicum identify infection-specific gene families.</title>
        <authorList>
            <person name="Schwarz E.M."/>
            <person name="Hu Y."/>
            <person name="Antoshechkin I."/>
            <person name="Miller M.M."/>
            <person name="Sternberg P.W."/>
            <person name="Aroian R.V."/>
        </authorList>
    </citation>
    <scope>NUCLEOTIDE SEQUENCE</scope>
    <source>
        <strain evidence="2">HY135</strain>
    </source>
</reference>